<dbReference type="Gene3D" id="6.10.250.690">
    <property type="match status" value="1"/>
</dbReference>
<dbReference type="GO" id="GO:0032993">
    <property type="term" value="C:protein-DNA complex"/>
    <property type="evidence" value="ECO:0007669"/>
    <property type="project" value="TreeGrafter"/>
</dbReference>
<evidence type="ECO:0000256" key="2">
    <source>
        <dbReference type="ARBA" id="ARBA00023012"/>
    </source>
</evidence>
<evidence type="ECO:0000256" key="3">
    <source>
        <dbReference type="ARBA" id="ARBA00023015"/>
    </source>
</evidence>
<evidence type="ECO:0000256" key="5">
    <source>
        <dbReference type="ARBA" id="ARBA00023163"/>
    </source>
</evidence>
<sequence length="221" mass="24702">MRVLLVEDDAMFADALTLALEELDFAVTLVQEVDAAKVLLLEHAFTIVLLDIGLHRGSGLDVLRFVRRRGDAVPVILITARDALSDRIHGLDLGADDYVIKPFDPTELFARMRALLRRSGAAGDKVLVWRHVKLDPGRREAFVDDVPTRLSEQEFRTLEMLVRHPDRLVSTEELRAHLYGAGRPGESNTIAVFIHALRRKLGKDAIENVHGQGYRLARDGG</sequence>
<organism evidence="10 11">
    <name type="scientific">Achromobacter spanius</name>
    <dbReference type="NCBI Taxonomy" id="217203"/>
    <lineage>
        <taxon>Bacteria</taxon>
        <taxon>Pseudomonadati</taxon>
        <taxon>Pseudomonadota</taxon>
        <taxon>Betaproteobacteria</taxon>
        <taxon>Burkholderiales</taxon>
        <taxon>Alcaligenaceae</taxon>
        <taxon>Achromobacter</taxon>
    </lineage>
</organism>
<dbReference type="PANTHER" id="PTHR48111">
    <property type="entry name" value="REGULATOR OF RPOS"/>
    <property type="match status" value="1"/>
</dbReference>
<dbReference type="GO" id="GO:0006355">
    <property type="term" value="P:regulation of DNA-templated transcription"/>
    <property type="evidence" value="ECO:0007669"/>
    <property type="project" value="InterPro"/>
</dbReference>
<evidence type="ECO:0000256" key="1">
    <source>
        <dbReference type="ARBA" id="ARBA00022553"/>
    </source>
</evidence>
<gene>
    <name evidence="10" type="ORF">CLM73_01365</name>
</gene>
<accession>A0A2S0I1K7</accession>
<protein>
    <submittedName>
        <fullName evidence="10">DNA-binding response regulator</fullName>
    </submittedName>
</protein>
<evidence type="ECO:0000313" key="11">
    <source>
        <dbReference type="Proteomes" id="UP000239477"/>
    </source>
</evidence>
<feature type="modified residue" description="4-aspartylphosphate" evidence="6">
    <location>
        <position position="51"/>
    </location>
</feature>
<feature type="domain" description="OmpR/PhoB-type" evidence="9">
    <location>
        <begin position="124"/>
        <end position="218"/>
    </location>
</feature>
<dbReference type="PANTHER" id="PTHR48111:SF1">
    <property type="entry name" value="TWO-COMPONENT RESPONSE REGULATOR ORR33"/>
    <property type="match status" value="1"/>
</dbReference>
<keyword evidence="2" id="KW-0902">Two-component regulatory system</keyword>
<evidence type="ECO:0000259" key="8">
    <source>
        <dbReference type="PROSITE" id="PS50110"/>
    </source>
</evidence>
<keyword evidence="3" id="KW-0805">Transcription regulation</keyword>
<dbReference type="InterPro" id="IPR036388">
    <property type="entry name" value="WH-like_DNA-bd_sf"/>
</dbReference>
<keyword evidence="11" id="KW-1185">Reference proteome</keyword>
<dbReference type="GO" id="GO:0000976">
    <property type="term" value="F:transcription cis-regulatory region binding"/>
    <property type="evidence" value="ECO:0007669"/>
    <property type="project" value="TreeGrafter"/>
</dbReference>
<dbReference type="SMART" id="SM00862">
    <property type="entry name" value="Trans_reg_C"/>
    <property type="match status" value="1"/>
</dbReference>
<keyword evidence="1 6" id="KW-0597">Phosphoprotein</keyword>
<dbReference type="InterPro" id="IPR011006">
    <property type="entry name" value="CheY-like_superfamily"/>
</dbReference>
<dbReference type="InterPro" id="IPR039420">
    <property type="entry name" value="WalR-like"/>
</dbReference>
<dbReference type="EMBL" id="CP023270">
    <property type="protein sequence ID" value="AVJ25874.1"/>
    <property type="molecule type" value="Genomic_DNA"/>
</dbReference>
<dbReference type="Gene3D" id="1.10.10.10">
    <property type="entry name" value="Winged helix-like DNA-binding domain superfamily/Winged helix DNA-binding domain"/>
    <property type="match status" value="1"/>
</dbReference>
<dbReference type="PROSITE" id="PS51755">
    <property type="entry name" value="OMPR_PHOB"/>
    <property type="match status" value="1"/>
</dbReference>
<dbReference type="Gene3D" id="3.40.50.2300">
    <property type="match status" value="1"/>
</dbReference>
<keyword evidence="5" id="KW-0804">Transcription</keyword>
<feature type="DNA-binding region" description="OmpR/PhoB-type" evidence="7">
    <location>
        <begin position="124"/>
        <end position="218"/>
    </location>
</feature>
<dbReference type="InterPro" id="IPR001789">
    <property type="entry name" value="Sig_transdc_resp-reg_receiver"/>
</dbReference>
<dbReference type="GO" id="GO:0000156">
    <property type="term" value="F:phosphorelay response regulator activity"/>
    <property type="evidence" value="ECO:0007669"/>
    <property type="project" value="TreeGrafter"/>
</dbReference>
<dbReference type="Proteomes" id="UP000239477">
    <property type="component" value="Chromosome"/>
</dbReference>
<dbReference type="OrthoDB" id="9802426at2"/>
<dbReference type="InterPro" id="IPR001867">
    <property type="entry name" value="OmpR/PhoB-type_DNA-bd"/>
</dbReference>
<evidence type="ECO:0000256" key="4">
    <source>
        <dbReference type="ARBA" id="ARBA00023125"/>
    </source>
</evidence>
<dbReference type="CDD" id="cd00383">
    <property type="entry name" value="trans_reg_C"/>
    <property type="match status" value="1"/>
</dbReference>
<keyword evidence="4 7" id="KW-0238">DNA-binding</keyword>
<evidence type="ECO:0000256" key="7">
    <source>
        <dbReference type="PROSITE-ProRule" id="PRU01091"/>
    </source>
</evidence>
<evidence type="ECO:0000313" key="10">
    <source>
        <dbReference type="EMBL" id="AVJ25874.1"/>
    </source>
</evidence>
<dbReference type="Pfam" id="PF00072">
    <property type="entry name" value="Response_reg"/>
    <property type="match status" value="1"/>
</dbReference>
<feature type="domain" description="Response regulatory" evidence="8">
    <location>
        <begin position="2"/>
        <end position="116"/>
    </location>
</feature>
<dbReference type="RefSeq" id="WP_105236997.1">
    <property type="nucleotide sequence ID" value="NZ_CP023270.1"/>
</dbReference>
<reference evidence="10 11" key="1">
    <citation type="submission" date="2017-09" db="EMBL/GenBank/DDBJ databases">
        <title>Genomic, metabolic, and phenotypic characteristics of bacterial isolates from the natural microbiome of the model nematode Caenorhabditis elegans.</title>
        <authorList>
            <person name="Zimmermann J."/>
            <person name="Obeng N."/>
            <person name="Yang W."/>
            <person name="Obeng O."/>
            <person name="Kissoyan K."/>
            <person name="Pees B."/>
            <person name="Dirksen P."/>
            <person name="Hoppner M."/>
            <person name="Franke A."/>
            <person name="Rosenstiel P."/>
            <person name="Leippe M."/>
            <person name="Dierking K."/>
            <person name="Kaleta C."/>
            <person name="Schulenburg H."/>
        </authorList>
    </citation>
    <scope>NUCLEOTIDE SEQUENCE [LARGE SCALE GENOMIC DNA]</scope>
    <source>
        <strain evidence="10 11">MYb73</strain>
    </source>
</reference>
<dbReference type="GO" id="GO:0005829">
    <property type="term" value="C:cytosol"/>
    <property type="evidence" value="ECO:0007669"/>
    <property type="project" value="TreeGrafter"/>
</dbReference>
<dbReference type="Pfam" id="PF00486">
    <property type="entry name" value="Trans_reg_C"/>
    <property type="match status" value="1"/>
</dbReference>
<name>A0A2S0I1K7_9BURK</name>
<dbReference type="SMART" id="SM00448">
    <property type="entry name" value="REC"/>
    <property type="match status" value="1"/>
</dbReference>
<dbReference type="SUPFAM" id="SSF52172">
    <property type="entry name" value="CheY-like"/>
    <property type="match status" value="1"/>
</dbReference>
<proteinExistence type="predicted"/>
<dbReference type="PROSITE" id="PS50110">
    <property type="entry name" value="RESPONSE_REGULATORY"/>
    <property type="match status" value="1"/>
</dbReference>
<dbReference type="AlphaFoldDB" id="A0A2S0I1K7"/>
<evidence type="ECO:0000259" key="9">
    <source>
        <dbReference type="PROSITE" id="PS51755"/>
    </source>
</evidence>
<evidence type="ECO:0000256" key="6">
    <source>
        <dbReference type="PROSITE-ProRule" id="PRU00169"/>
    </source>
</evidence>